<keyword evidence="3 7" id="KW-0812">Transmembrane</keyword>
<feature type="transmembrane region" description="Helical" evidence="7">
    <location>
        <begin position="734"/>
        <end position="753"/>
    </location>
</feature>
<dbReference type="EMBL" id="BAAAZI010000009">
    <property type="protein sequence ID" value="GAA4141790.1"/>
    <property type="molecule type" value="Genomic_DNA"/>
</dbReference>
<feature type="transmembrane region" description="Helical" evidence="7">
    <location>
        <begin position="768"/>
        <end position="787"/>
    </location>
</feature>
<feature type="transmembrane region" description="Helical" evidence="7">
    <location>
        <begin position="293"/>
        <end position="313"/>
    </location>
</feature>
<evidence type="ECO:0000256" key="5">
    <source>
        <dbReference type="ARBA" id="ARBA00023136"/>
    </source>
</evidence>
<comment type="similarity">
    <text evidence="6">Belongs to the ABC-4 integral membrane protein family.</text>
</comment>
<proteinExistence type="inferred from homology"/>
<gene>
    <name evidence="10" type="ORF">GCM10022216_22130</name>
</gene>
<comment type="caution">
    <text evidence="10">The sequence shown here is derived from an EMBL/GenBank/DDBJ whole genome shotgun (WGS) entry which is preliminary data.</text>
</comment>
<evidence type="ECO:0000259" key="8">
    <source>
        <dbReference type="Pfam" id="PF02687"/>
    </source>
</evidence>
<evidence type="ECO:0000256" key="6">
    <source>
        <dbReference type="ARBA" id="ARBA00038076"/>
    </source>
</evidence>
<feature type="domain" description="MacB-like periplasmic core" evidence="9">
    <location>
        <begin position="439"/>
        <end position="648"/>
    </location>
</feature>
<feature type="transmembrane region" description="Helical" evidence="7">
    <location>
        <begin position="340"/>
        <end position="362"/>
    </location>
</feature>
<evidence type="ECO:0000313" key="10">
    <source>
        <dbReference type="EMBL" id="GAA4141790.1"/>
    </source>
</evidence>
<sequence length="805" mass="91281">MLKNWFKVFLYNSLQNKLFFLLTVFGLAIGMTGVILAMLYWEDEHAYNNWVPDKEKIAEVSIDFNENKWAWMIAPVGTWLKEKSPELDSYLYYAPKQLNEPFQIAGKSIYIKDILNTQSNFFDFFPFEIIKGNVLKFKGEVNSVALEENTAFQLFADEDPIGKTITSSSGAMLVVTTVYKGNPSTSFRPNMVFHLLDEQIKNGVANNNTGDFLYGLLIKAKDETQLPIIQNQLNSIMDEFLTSPRAKDTGLSKEDYISKHGAIAVHLMPLNQVRLNNTDLPSGLPAGKGNYTFLYINVGLSILILIISIFNYINLSTAYAMKRAKEIGVRKVVGSTTKNIVFQLIFETAITTLISIVLTLALVEVLLPFYNSLLDKDLHVQLLNYVPFFLGLLLLVILLAGILPAMYIANFEILKVIKGNFSRSQSGIWIRNTMIVLQFCIATFFIISGIVVSVQVNYAMKKDLGFQADQNISIDWTKRSEHKLQDYELMKQELKKIPGVSDVTAATFVIGRGASSSTSFNYNDKTVQSQNMGIDFNTLDMYNIKVVGGRNIQVNLSSDTTDAVLLNKTAVEMIGEKEILNKTIKWNGRDLKVIGIVDDFHLAGLDNKIPPMTFFHLKTVSWMQTNLNSLIIKLKPEDMDKTISQIETYWKSNVDAERPFSFEFVDQQFAKTYAQYVKQRNVFSILTVVVISIALLGLFALASYTIERRYKEIAIKKVLGAETKELVLNLIKQYIILLTVGFILAIVPSYYLMQKWLENFAYRIDLPIYAFFMALVMMFVLTMLIVLGKAISATRINSLTYIKYE</sequence>
<keyword evidence="2" id="KW-1003">Cell membrane</keyword>
<feature type="transmembrane region" description="Helical" evidence="7">
    <location>
        <begin position="382"/>
        <end position="408"/>
    </location>
</feature>
<dbReference type="RefSeq" id="WP_344674784.1">
    <property type="nucleotide sequence ID" value="NZ_BAAAZI010000009.1"/>
</dbReference>
<dbReference type="InterPro" id="IPR050250">
    <property type="entry name" value="Macrolide_Exporter_MacB"/>
</dbReference>
<evidence type="ECO:0000256" key="4">
    <source>
        <dbReference type="ARBA" id="ARBA00022989"/>
    </source>
</evidence>
<keyword evidence="5 7" id="KW-0472">Membrane</keyword>
<dbReference type="Pfam" id="PF12704">
    <property type="entry name" value="MacB_PCD"/>
    <property type="match status" value="2"/>
</dbReference>
<evidence type="ECO:0000256" key="2">
    <source>
        <dbReference type="ARBA" id="ARBA00022475"/>
    </source>
</evidence>
<dbReference type="PANTHER" id="PTHR30572:SF4">
    <property type="entry name" value="ABC TRANSPORTER PERMEASE YTRF"/>
    <property type="match status" value="1"/>
</dbReference>
<feature type="domain" description="MacB-like periplasmic core" evidence="9">
    <location>
        <begin position="21"/>
        <end position="235"/>
    </location>
</feature>
<protein>
    <submittedName>
        <fullName evidence="10">ABC transporter permease</fullName>
    </submittedName>
</protein>
<name>A0ABP7YVD3_9SPHI</name>
<comment type="subcellular location">
    <subcellularLocation>
        <location evidence="1">Cell membrane</location>
        <topology evidence="1">Multi-pass membrane protein</topology>
    </subcellularLocation>
</comment>
<dbReference type="PANTHER" id="PTHR30572">
    <property type="entry name" value="MEMBRANE COMPONENT OF TRANSPORTER-RELATED"/>
    <property type="match status" value="1"/>
</dbReference>
<dbReference type="InterPro" id="IPR003838">
    <property type="entry name" value="ABC3_permease_C"/>
</dbReference>
<dbReference type="Proteomes" id="UP001500101">
    <property type="component" value="Unassembled WGS sequence"/>
</dbReference>
<reference evidence="11" key="1">
    <citation type="journal article" date="2019" name="Int. J. Syst. Evol. Microbiol.">
        <title>The Global Catalogue of Microorganisms (GCM) 10K type strain sequencing project: providing services to taxonomists for standard genome sequencing and annotation.</title>
        <authorList>
            <consortium name="The Broad Institute Genomics Platform"/>
            <consortium name="The Broad Institute Genome Sequencing Center for Infectious Disease"/>
            <person name="Wu L."/>
            <person name="Ma J."/>
        </authorList>
    </citation>
    <scope>NUCLEOTIDE SEQUENCE [LARGE SCALE GENOMIC DNA]</scope>
    <source>
        <strain evidence="11">JCM 16704</strain>
    </source>
</reference>
<accession>A0ABP7YVD3</accession>
<evidence type="ECO:0000256" key="7">
    <source>
        <dbReference type="SAM" id="Phobius"/>
    </source>
</evidence>
<feature type="transmembrane region" description="Helical" evidence="7">
    <location>
        <begin position="429"/>
        <end position="452"/>
    </location>
</feature>
<evidence type="ECO:0000313" key="11">
    <source>
        <dbReference type="Proteomes" id="UP001500101"/>
    </source>
</evidence>
<dbReference type="Pfam" id="PF02687">
    <property type="entry name" value="FtsX"/>
    <property type="match status" value="2"/>
</dbReference>
<organism evidence="10 11">
    <name type="scientific">Sphingobacterium kyonggiense</name>
    <dbReference type="NCBI Taxonomy" id="714075"/>
    <lineage>
        <taxon>Bacteria</taxon>
        <taxon>Pseudomonadati</taxon>
        <taxon>Bacteroidota</taxon>
        <taxon>Sphingobacteriia</taxon>
        <taxon>Sphingobacteriales</taxon>
        <taxon>Sphingobacteriaceae</taxon>
        <taxon>Sphingobacterium</taxon>
    </lineage>
</organism>
<feature type="domain" description="ABC3 transporter permease C-terminal" evidence="8">
    <location>
        <begin position="685"/>
        <end position="797"/>
    </location>
</feature>
<evidence type="ECO:0000256" key="1">
    <source>
        <dbReference type="ARBA" id="ARBA00004651"/>
    </source>
</evidence>
<evidence type="ECO:0000259" key="9">
    <source>
        <dbReference type="Pfam" id="PF12704"/>
    </source>
</evidence>
<feature type="domain" description="ABC3 transporter permease C-terminal" evidence="8">
    <location>
        <begin position="300"/>
        <end position="412"/>
    </location>
</feature>
<keyword evidence="4 7" id="KW-1133">Transmembrane helix</keyword>
<keyword evidence="11" id="KW-1185">Reference proteome</keyword>
<evidence type="ECO:0000256" key="3">
    <source>
        <dbReference type="ARBA" id="ARBA00022692"/>
    </source>
</evidence>
<feature type="transmembrane region" description="Helical" evidence="7">
    <location>
        <begin position="20"/>
        <end position="41"/>
    </location>
</feature>
<feature type="transmembrane region" description="Helical" evidence="7">
    <location>
        <begin position="682"/>
        <end position="706"/>
    </location>
</feature>
<dbReference type="InterPro" id="IPR025857">
    <property type="entry name" value="MacB_PCD"/>
</dbReference>